<dbReference type="InterPro" id="IPR036291">
    <property type="entry name" value="NAD(P)-bd_dom_sf"/>
</dbReference>
<proteinExistence type="inferred from homology"/>
<dbReference type="PANTHER" id="PTHR43544:SF32">
    <property type="entry name" value="CHAIN DEHYDROGENASE, PUTATIVE (AFU_ORTHOLOGUE AFUA_5G01530)-RELATED"/>
    <property type="match status" value="1"/>
</dbReference>
<organism evidence="2 3">
    <name type="scientific">Zasmidium cellare ATCC 36951</name>
    <dbReference type="NCBI Taxonomy" id="1080233"/>
    <lineage>
        <taxon>Eukaryota</taxon>
        <taxon>Fungi</taxon>
        <taxon>Dikarya</taxon>
        <taxon>Ascomycota</taxon>
        <taxon>Pezizomycotina</taxon>
        <taxon>Dothideomycetes</taxon>
        <taxon>Dothideomycetidae</taxon>
        <taxon>Mycosphaerellales</taxon>
        <taxon>Mycosphaerellaceae</taxon>
        <taxon>Zasmidium</taxon>
    </lineage>
</organism>
<gene>
    <name evidence="2" type="ORF">M409DRAFT_29299</name>
</gene>
<comment type="similarity">
    <text evidence="1">Belongs to the short-chain dehydrogenases/reductases (SDR) family.</text>
</comment>
<dbReference type="GeneID" id="54562675"/>
<evidence type="ECO:0000313" key="2">
    <source>
        <dbReference type="EMBL" id="KAF2160214.1"/>
    </source>
</evidence>
<dbReference type="GO" id="GO:0005737">
    <property type="term" value="C:cytoplasm"/>
    <property type="evidence" value="ECO:0007669"/>
    <property type="project" value="TreeGrafter"/>
</dbReference>
<dbReference type="PANTHER" id="PTHR43544">
    <property type="entry name" value="SHORT-CHAIN DEHYDROGENASE/REDUCTASE"/>
    <property type="match status" value="1"/>
</dbReference>
<keyword evidence="3" id="KW-1185">Reference proteome</keyword>
<protein>
    <submittedName>
        <fullName evidence="2">Uncharacterized protein</fullName>
    </submittedName>
</protein>
<dbReference type="Proteomes" id="UP000799537">
    <property type="component" value="Unassembled WGS sequence"/>
</dbReference>
<name>A0A6A6BZJ7_ZASCE</name>
<accession>A0A6A6BZJ7</accession>
<reference evidence="2" key="1">
    <citation type="journal article" date="2020" name="Stud. Mycol.">
        <title>101 Dothideomycetes genomes: a test case for predicting lifestyles and emergence of pathogens.</title>
        <authorList>
            <person name="Haridas S."/>
            <person name="Albert R."/>
            <person name="Binder M."/>
            <person name="Bloem J."/>
            <person name="Labutti K."/>
            <person name="Salamov A."/>
            <person name="Andreopoulos B."/>
            <person name="Baker S."/>
            <person name="Barry K."/>
            <person name="Bills G."/>
            <person name="Bluhm B."/>
            <person name="Cannon C."/>
            <person name="Castanera R."/>
            <person name="Culley D."/>
            <person name="Daum C."/>
            <person name="Ezra D."/>
            <person name="Gonzalez J."/>
            <person name="Henrissat B."/>
            <person name="Kuo A."/>
            <person name="Liang C."/>
            <person name="Lipzen A."/>
            <person name="Lutzoni F."/>
            <person name="Magnuson J."/>
            <person name="Mondo S."/>
            <person name="Nolan M."/>
            <person name="Ohm R."/>
            <person name="Pangilinan J."/>
            <person name="Park H.-J."/>
            <person name="Ramirez L."/>
            <person name="Alfaro M."/>
            <person name="Sun H."/>
            <person name="Tritt A."/>
            <person name="Yoshinaga Y."/>
            <person name="Zwiers L.-H."/>
            <person name="Turgeon B."/>
            <person name="Goodwin S."/>
            <person name="Spatafora J."/>
            <person name="Crous P."/>
            <person name="Grigoriev I."/>
        </authorList>
    </citation>
    <scope>NUCLEOTIDE SEQUENCE</scope>
    <source>
        <strain evidence="2">ATCC 36951</strain>
    </source>
</reference>
<dbReference type="EMBL" id="ML993628">
    <property type="protein sequence ID" value="KAF2160214.1"/>
    <property type="molecule type" value="Genomic_DNA"/>
</dbReference>
<dbReference type="Gene3D" id="3.40.50.720">
    <property type="entry name" value="NAD(P)-binding Rossmann-like Domain"/>
    <property type="match status" value="1"/>
</dbReference>
<dbReference type="SUPFAM" id="SSF51735">
    <property type="entry name" value="NAD(P)-binding Rossmann-fold domains"/>
    <property type="match status" value="1"/>
</dbReference>
<sequence length="247" mass="26014">MAASKTIVLVTGANSGIGYEVARQLLASKDTHVLLGSRSVDKGEKAVSTLQSLNLPGTVELLHLDVSFPDSITAAAKKVTASHGYITHLVNNAGVAMPSREDTPLHELMDLCFRTNATGTLLTTEAFGPLLKGATPRIVNVSSGAGSITRRLDPTSVMYKTSAVHYRASKAAMNMISADLSVLYGEKGVKVFAFCPGFTESGLSGMNTVGNGAKPVSEGAKPILDILEGKRDAEHGLFLHVDGTYPW</sequence>
<dbReference type="GO" id="GO:0016491">
    <property type="term" value="F:oxidoreductase activity"/>
    <property type="evidence" value="ECO:0007669"/>
    <property type="project" value="TreeGrafter"/>
</dbReference>
<dbReference type="Pfam" id="PF00106">
    <property type="entry name" value="adh_short"/>
    <property type="match status" value="1"/>
</dbReference>
<dbReference type="InterPro" id="IPR002347">
    <property type="entry name" value="SDR_fam"/>
</dbReference>
<dbReference type="AlphaFoldDB" id="A0A6A6BZJ7"/>
<dbReference type="PRINTS" id="PR00081">
    <property type="entry name" value="GDHRDH"/>
</dbReference>
<dbReference type="OrthoDB" id="1933717at2759"/>
<dbReference type="InterPro" id="IPR051468">
    <property type="entry name" value="Fungal_SecMetab_SDRs"/>
</dbReference>
<evidence type="ECO:0000313" key="3">
    <source>
        <dbReference type="Proteomes" id="UP000799537"/>
    </source>
</evidence>
<evidence type="ECO:0000256" key="1">
    <source>
        <dbReference type="ARBA" id="ARBA00006484"/>
    </source>
</evidence>
<dbReference type="RefSeq" id="XP_033661103.1">
    <property type="nucleotide sequence ID" value="XM_033809403.1"/>
</dbReference>
<dbReference type="GO" id="GO:0019748">
    <property type="term" value="P:secondary metabolic process"/>
    <property type="evidence" value="ECO:0007669"/>
    <property type="project" value="TreeGrafter"/>
</dbReference>